<sequence>MTDEVDLPTLPHSLTESVELLDHFSFNPRLPSFFELPDYKEFLEHDFPAPSISSITSKANQAQFPAFFYPSALVEFAYSDSLEVKEITRESGLSLYFSAETLHTIFRPFSPDQTKGDSFPLTEAQTQEIFHAAEPYLQYIARAWLRKVNCPLFVLDILAYAEQQARESPLAMLVIDEIISTWCLGDAENNILKSYDDAMLGKVFPQVPIPFSIRSREGDAIFRIRKEDPDIDPFLPLRSHREVGKDQPRLTSHDSVRDNSASSSVTLPITKAKEESKSGLFSQSTSSPNISISPMPAKAEGLKLSLSTVSPTRGSRNQPVRKAKNNHSVLHARSVDPPDDSVVHRSEASQVVKSGFKRRKVSVNTRTPSNMDRVKDILRDQSSEIEPSIALGAPLSHVSPGRGSRGRPAGAKKKDQTPSSTHIDYERGQSVKTERGQSVETERGQSIETEHDNVVDDVKNGPEKHKNNAISNSTADVEGSRVSDEYIPTARPLLLVDPKGHLVLPDLTGPEVEELDSIDRVRASFQTFVIIHILILYQNGEPFRRSSPLFKLDESLLNLGTILSAQNTRLNFKDLVTLNRTIRLPTVDDQACISLLSRGESNLNDIGSQLGSKCQRCRKSSKRCLSEMQLSTAIPAMNNIFVASQICTDNLRLLLHRLLGLYRHMELMKSGYAQTKTSFLQTMRNLQTAGANPPTVLEALRLRESEHHPISVEEMTALATLFNWSIPSNFLKLDDASGYNIVELLQKIHSGQSTIDDQGREISCDTVISSSPHEMVILSSESFKGE</sequence>
<keyword evidence="2" id="KW-1185">Reference proteome</keyword>
<dbReference type="EMBL" id="MU796022">
    <property type="protein sequence ID" value="KAJ3804421.1"/>
    <property type="molecule type" value="Genomic_DNA"/>
</dbReference>
<protein>
    <submittedName>
        <fullName evidence="1">Uncharacterized protein</fullName>
    </submittedName>
</protein>
<organism evidence="1 2">
    <name type="scientific">Lentinula aff. lateritia</name>
    <dbReference type="NCBI Taxonomy" id="2804960"/>
    <lineage>
        <taxon>Eukaryota</taxon>
        <taxon>Fungi</taxon>
        <taxon>Dikarya</taxon>
        <taxon>Basidiomycota</taxon>
        <taxon>Agaricomycotina</taxon>
        <taxon>Agaricomycetes</taxon>
        <taxon>Agaricomycetidae</taxon>
        <taxon>Agaricales</taxon>
        <taxon>Marasmiineae</taxon>
        <taxon>Omphalotaceae</taxon>
        <taxon>Lentinula</taxon>
    </lineage>
</organism>
<evidence type="ECO:0000313" key="1">
    <source>
        <dbReference type="EMBL" id="KAJ3804421.1"/>
    </source>
</evidence>
<proteinExistence type="predicted"/>
<gene>
    <name evidence="1" type="ORF">F5876DRAFT_83190</name>
</gene>
<comment type="caution">
    <text evidence="1">The sequence shown here is derived from an EMBL/GenBank/DDBJ whole genome shotgun (WGS) entry which is preliminary data.</text>
</comment>
<name>A0ACC1TIJ5_9AGAR</name>
<accession>A0ACC1TIJ5</accession>
<evidence type="ECO:0000313" key="2">
    <source>
        <dbReference type="Proteomes" id="UP001163835"/>
    </source>
</evidence>
<reference evidence="1" key="1">
    <citation type="submission" date="2022-09" db="EMBL/GenBank/DDBJ databases">
        <title>A Global Phylogenomic Analysis of the Shiitake Genus Lentinula.</title>
        <authorList>
            <consortium name="DOE Joint Genome Institute"/>
            <person name="Sierra-Patev S."/>
            <person name="Min B."/>
            <person name="Naranjo-Ortiz M."/>
            <person name="Looney B."/>
            <person name="Konkel Z."/>
            <person name="Slot J.C."/>
            <person name="Sakamoto Y."/>
            <person name="Steenwyk J.L."/>
            <person name="Rokas A."/>
            <person name="Carro J."/>
            <person name="Camarero S."/>
            <person name="Ferreira P."/>
            <person name="Molpeceres G."/>
            <person name="Ruiz-Duenas F.J."/>
            <person name="Serrano A."/>
            <person name="Henrissat B."/>
            <person name="Drula E."/>
            <person name="Hughes K.W."/>
            <person name="Mata J.L."/>
            <person name="Ishikawa N.K."/>
            <person name="Vargas-Isla R."/>
            <person name="Ushijima S."/>
            <person name="Smith C.A."/>
            <person name="Ahrendt S."/>
            <person name="Andreopoulos W."/>
            <person name="He G."/>
            <person name="Labutti K."/>
            <person name="Lipzen A."/>
            <person name="Ng V."/>
            <person name="Riley R."/>
            <person name="Sandor L."/>
            <person name="Barry K."/>
            <person name="Martinez A.T."/>
            <person name="Xiao Y."/>
            <person name="Gibbons J.G."/>
            <person name="Terashima K."/>
            <person name="Grigoriev I.V."/>
            <person name="Hibbett D.S."/>
        </authorList>
    </citation>
    <scope>NUCLEOTIDE SEQUENCE</scope>
    <source>
        <strain evidence="1">TMI1499</strain>
    </source>
</reference>
<dbReference type="Proteomes" id="UP001163835">
    <property type="component" value="Unassembled WGS sequence"/>
</dbReference>